<name>M1CYB3_SOLTU</name>
<dbReference type="Proteomes" id="UP000011115">
    <property type="component" value="Unassembled WGS sequence"/>
</dbReference>
<feature type="region of interest" description="Disordered" evidence="1">
    <location>
        <begin position="101"/>
        <end position="146"/>
    </location>
</feature>
<dbReference type="PANTHER" id="PTHR48302">
    <property type="entry name" value="ULP1 PROTEASE FAMILY, C-TERMINAL CATALYTIC DOMAIN CONTAINING PROTEIN"/>
    <property type="match status" value="1"/>
</dbReference>
<protein>
    <submittedName>
        <fullName evidence="2">Ulp1 protease family, C-terminal catalytic domain containing protein</fullName>
    </submittedName>
</protein>
<reference evidence="3" key="1">
    <citation type="journal article" date="2011" name="Nature">
        <title>Genome sequence and analysis of the tuber crop potato.</title>
        <authorList>
            <consortium name="The Potato Genome Sequencing Consortium"/>
        </authorList>
    </citation>
    <scope>NUCLEOTIDE SEQUENCE [LARGE SCALE GENOMIC DNA]</scope>
    <source>
        <strain evidence="3">cv. DM1-3 516 R44</strain>
    </source>
</reference>
<reference evidence="2" key="2">
    <citation type="submission" date="2015-06" db="UniProtKB">
        <authorList>
            <consortium name="EnsemblPlants"/>
        </authorList>
    </citation>
    <scope>IDENTIFICATION</scope>
    <source>
        <strain evidence="2">DM1-3 516 R44</strain>
    </source>
</reference>
<evidence type="ECO:0000313" key="3">
    <source>
        <dbReference type="Proteomes" id="UP000011115"/>
    </source>
</evidence>
<dbReference type="AlphaFoldDB" id="M1CYB3"/>
<dbReference type="EnsemblPlants" id="PGSC0003DMT400077369">
    <property type="protein sequence ID" value="PGSC0003DMT400077369"/>
    <property type="gene ID" value="PGSC0003DMG400030095"/>
</dbReference>
<dbReference type="InParanoid" id="M1CYB3"/>
<dbReference type="HOGENOM" id="CLU_012299_3_0_1"/>
<dbReference type="PaxDb" id="4113-PGSC0003DMT400077369"/>
<dbReference type="OMA" id="QNENAFW"/>
<dbReference type="PANTHER" id="PTHR48302:SF2">
    <property type="entry name" value="DUF1985 DOMAIN-CONTAINING PROTEIN"/>
    <property type="match status" value="1"/>
</dbReference>
<keyword evidence="3" id="KW-1185">Reference proteome</keyword>
<organism evidence="2 3">
    <name type="scientific">Solanum tuberosum</name>
    <name type="common">Potato</name>
    <dbReference type="NCBI Taxonomy" id="4113"/>
    <lineage>
        <taxon>Eukaryota</taxon>
        <taxon>Viridiplantae</taxon>
        <taxon>Streptophyta</taxon>
        <taxon>Embryophyta</taxon>
        <taxon>Tracheophyta</taxon>
        <taxon>Spermatophyta</taxon>
        <taxon>Magnoliopsida</taxon>
        <taxon>eudicotyledons</taxon>
        <taxon>Gunneridae</taxon>
        <taxon>Pentapetalae</taxon>
        <taxon>asterids</taxon>
        <taxon>lamiids</taxon>
        <taxon>Solanales</taxon>
        <taxon>Solanaceae</taxon>
        <taxon>Solanoideae</taxon>
        <taxon>Solaneae</taxon>
        <taxon>Solanum</taxon>
    </lineage>
</organism>
<evidence type="ECO:0000256" key="1">
    <source>
        <dbReference type="SAM" id="MobiDB-lite"/>
    </source>
</evidence>
<dbReference type="Gramene" id="PGSC0003DMT400077369">
    <property type="protein sequence ID" value="PGSC0003DMT400077369"/>
    <property type="gene ID" value="PGSC0003DMG400030095"/>
</dbReference>
<accession>M1CYB3</accession>
<evidence type="ECO:0000313" key="2">
    <source>
        <dbReference type="EnsemblPlants" id="PGSC0003DMT400077369"/>
    </source>
</evidence>
<proteinExistence type="predicted"/>
<feature type="compositionally biased region" description="Polar residues" evidence="1">
    <location>
        <begin position="121"/>
        <end position="143"/>
    </location>
</feature>
<sequence length="447" mass="49902">MHNEIAVREGNGIPRVCNWKVVGAKPKYEMFMENIFTENDCSNVQPTQKELKSLDLPNNSHVPPNWPGTSVANQEEVQPDDVSGFEEFSSKPPEQLLRRCTRVSTTRSIPPPKRRKVAHPTKNNVTKTTPDVQKNQPFKTPISQPLKFDNVSGVHLNIVPRRTSSDNARLEDLEGHIKSYDIGGISMPHIVDDSVDKGNVDLESASDQLFQQPISPIQMDFATVDHDGDASAVEVEQRLVNEENIAKIEEPSIKDFTTVDHDIDANDVEVDQRHVNEENVAKIDETSIKDQTMEDSTNVIPTIHHSDVPIEEFVHNKEVDSSKATSIPFGTETVIYAIVYKLPNEPINVAPLSVIIPPQLTNSDDFLSDSQLPTQLPIKESAHNLDTKTPAPRNRIPSKILQSPYVNTFGSSDKGKGKIDDDIRPYTPFEGCGITYQVLSLLMQEYS</sequence>